<dbReference type="OrthoDB" id="6435013at2759"/>
<protein>
    <submittedName>
        <fullName evidence="1">Uncharacterized protein</fullName>
    </submittedName>
</protein>
<dbReference type="EMBL" id="BGPR01021571">
    <property type="protein sequence ID" value="GBN86990.1"/>
    <property type="molecule type" value="Genomic_DNA"/>
</dbReference>
<comment type="caution">
    <text evidence="1">The sequence shown here is derived from an EMBL/GenBank/DDBJ whole genome shotgun (WGS) entry which is preliminary data.</text>
</comment>
<gene>
    <name evidence="1" type="ORF">AVEN_195460_1</name>
</gene>
<evidence type="ECO:0000313" key="2">
    <source>
        <dbReference type="Proteomes" id="UP000499080"/>
    </source>
</evidence>
<evidence type="ECO:0000313" key="1">
    <source>
        <dbReference type="EMBL" id="GBN86990.1"/>
    </source>
</evidence>
<name>A0A4Y2SI66_ARAVE</name>
<keyword evidence="2" id="KW-1185">Reference proteome</keyword>
<proteinExistence type="predicted"/>
<accession>A0A4Y2SI66</accession>
<dbReference type="AlphaFoldDB" id="A0A4Y2SI66"/>
<reference evidence="1 2" key="1">
    <citation type="journal article" date="2019" name="Sci. Rep.">
        <title>Orb-weaving spider Araneus ventricosus genome elucidates the spidroin gene catalogue.</title>
        <authorList>
            <person name="Kono N."/>
            <person name="Nakamura H."/>
            <person name="Ohtoshi R."/>
            <person name="Moran D.A.P."/>
            <person name="Shinohara A."/>
            <person name="Yoshida Y."/>
            <person name="Fujiwara M."/>
            <person name="Mori M."/>
            <person name="Tomita M."/>
            <person name="Arakawa K."/>
        </authorList>
    </citation>
    <scope>NUCLEOTIDE SEQUENCE [LARGE SCALE GENOMIC DNA]</scope>
</reference>
<dbReference type="Proteomes" id="UP000499080">
    <property type="component" value="Unassembled WGS sequence"/>
</dbReference>
<organism evidence="1 2">
    <name type="scientific">Araneus ventricosus</name>
    <name type="common">Orbweaver spider</name>
    <name type="synonym">Epeira ventricosa</name>
    <dbReference type="NCBI Taxonomy" id="182803"/>
    <lineage>
        <taxon>Eukaryota</taxon>
        <taxon>Metazoa</taxon>
        <taxon>Ecdysozoa</taxon>
        <taxon>Arthropoda</taxon>
        <taxon>Chelicerata</taxon>
        <taxon>Arachnida</taxon>
        <taxon>Araneae</taxon>
        <taxon>Araneomorphae</taxon>
        <taxon>Entelegynae</taxon>
        <taxon>Araneoidea</taxon>
        <taxon>Araneidae</taxon>
        <taxon>Araneus</taxon>
    </lineage>
</organism>
<sequence>MEFYHLCTGCSKIHQLGGLILKKSRSQQKLPLKFCGYRWLENVPGLERGIEIWTDINKYVHNVENNNLPKVNNKSFHNIAGAVKDELMLIKLNFFSAVAKLLLPFLEIYQSDKPLVPFFVNDML</sequence>